<gene>
    <name evidence="1" type="ORF">AK812_SmicGene32601</name>
</gene>
<keyword evidence="2" id="KW-1185">Reference proteome</keyword>
<dbReference type="Proteomes" id="UP000186817">
    <property type="component" value="Unassembled WGS sequence"/>
</dbReference>
<evidence type="ECO:0000313" key="1">
    <source>
        <dbReference type="EMBL" id="OLP86300.1"/>
    </source>
</evidence>
<organism evidence="1 2">
    <name type="scientific">Symbiodinium microadriaticum</name>
    <name type="common">Dinoflagellate</name>
    <name type="synonym">Zooxanthella microadriatica</name>
    <dbReference type="NCBI Taxonomy" id="2951"/>
    <lineage>
        <taxon>Eukaryota</taxon>
        <taxon>Sar</taxon>
        <taxon>Alveolata</taxon>
        <taxon>Dinophyceae</taxon>
        <taxon>Suessiales</taxon>
        <taxon>Symbiodiniaceae</taxon>
        <taxon>Symbiodinium</taxon>
    </lineage>
</organism>
<accession>A0A1Q9CTP7</accession>
<protein>
    <submittedName>
        <fullName evidence="1">Uncharacterized protein</fullName>
    </submittedName>
</protein>
<dbReference type="AlphaFoldDB" id="A0A1Q9CTP7"/>
<name>A0A1Q9CTP7_SYMMI</name>
<evidence type="ECO:0000313" key="2">
    <source>
        <dbReference type="Proteomes" id="UP000186817"/>
    </source>
</evidence>
<dbReference type="OrthoDB" id="10675820at2759"/>
<comment type="caution">
    <text evidence="1">The sequence shown here is derived from an EMBL/GenBank/DDBJ whole genome shotgun (WGS) entry which is preliminary data.</text>
</comment>
<reference evidence="1 2" key="1">
    <citation type="submission" date="2016-02" db="EMBL/GenBank/DDBJ databases">
        <title>Genome analysis of coral dinoflagellate symbionts highlights evolutionary adaptations to a symbiotic lifestyle.</title>
        <authorList>
            <person name="Aranda M."/>
            <person name="Li Y."/>
            <person name="Liew Y.J."/>
            <person name="Baumgarten S."/>
            <person name="Simakov O."/>
            <person name="Wilson M."/>
            <person name="Piel J."/>
            <person name="Ashoor H."/>
            <person name="Bougouffa S."/>
            <person name="Bajic V.B."/>
            <person name="Ryu T."/>
            <person name="Ravasi T."/>
            <person name="Bayer T."/>
            <person name="Micklem G."/>
            <person name="Kim H."/>
            <person name="Bhak J."/>
            <person name="Lajeunesse T.C."/>
            <person name="Voolstra C.R."/>
        </authorList>
    </citation>
    <scope>NUCLEOTIDE SEQUENCE [LARGE SCALE GENOMIC DNA]</scope>
    <source>
        <strain evidence="1 2">CCMP2467</strain>
    </source>
</reference>
<dbReference type="EMBL" id="LSRX01000923">
    <property type="protein sequence ID" value="OLP86300.1"/>
    <property type="molecule type" value="Genomic_DNA"/>
</dbReference>
<sequence length="247" mass="27167">MAGARALGAKILQSRQRLRWNGPNKEVRKEGKQKRGPGMVVSKLQQYVEVQRRAYDRLQLLAAEEGPLKERLRQIHAADAGSASQKDLIQHLGCKELVHQSQDEVRRRVVEQFGPLRLEAEGELYNRQLAVAHAKNLGFDFGLSAQDSEMSMMDVACLQLEASEPQEVPRSSSQTVVTLANGAVSDFTTFDLSEGYRLWGDELQRFYTSAVQVAVAMPATVPAGTAQAPMVATPGTVTPGVPRQGFH</sequence>
<proteinExistence type="predicted"/>